<gene>
    <name evidence="4" type="ORF">Ljor_0904</name>
</gene>
<dbReference type="Proteomes" id="UP000055035">
    <property type="component" value="Unassembled WGS sequence"/>
</dbReference>
<evidence type="ECO:0000259" key="3">
    <source>
        <dbReference type="Pfam" id="PF08338"/>
    </source>
</evidence>
<comment type="caution">
    <text evidence="4">The sequence shown here is derived from an EMBL/GenBank/DDBJ whole genome shotgun (WGS) entry which is preliminary data.</text>
</comment>
<dbReference type="PANTHER" id="PTHR11092">
    <property type="entry name" value="SUGAR NUCLEOTIDE EPIMERASE RELATED"/>
    <property type="match status" value="1"/>
</dbReference>
<reference evidence="4 5" key="1">
    <citation type="submission" date="2015-11" db="EMBL/GenBank/DDBJ databases">
        <title>Genomic analysis of 38 Legionella species identifies large and diverse effector repertoires.</title>
        <authorList>
            <person name="Burstein D."/>
            <person name="Amaro F."/>
            <person name="Zusman T."/>
            <person name="Lifshitz Z."/>
            <person name="Cohen O."/>
            <person name="Gilbert J.A."/>
            <person name="Pupko T."/>
            <person name="Shuman H.A."/>
            <person name="Segal G."/>
        </authorList>
    </citation>
    <scope>NUCLEOTIDE SEQUENCE [LARGE SCALE GENOMIC DNA]</scope>
    <source>
        <strain evidence="4 5">BL-540</strain>
    </source>
</reference>
<protein>
    <submittedName>
        <fullName evidence="4">Nucleoside-diphosphate sugar epimerase</fullName>
    </submittedName>
</protein>
<evidence type="ECO:0000313" key="4">
    <source>
        <dbReference type="EMBL" id="KTD16598.1"/>
    </source>
</evidence>
<dbReference type="Gene3D" id="3.40.50.720">
    <property type="entry name" value="NAD(P)-binding Rossmann-like Domain"/>
    <property type="match status" value="1"/>
</dbReference>
<evidence type="ECO:0000256" key="1">
    <source>
        <dbReference type="ARBA" id="ARBA00009353"/>
    </source>
</evidence>
<dbReference type="InterPro" id="IPR013549">
    <property type="entry name" value="DUF1731"/>
</dbReference>
<proteinExistence type="inferred from homology"/>
<dbReference type="InterPro" id="IPR010099">
    <property type="entry name" value="SDR39U1"/>
</dbReference>
<organism evidence="4 5">
    <name type="scientific">Legionella jordanis</name>
    <dbReference type="NCBI Taxonomy" id="456"/>
    <lineage>
        <taxon>Bacteria</taxon>
        <taxon>Pseudomonadati</taxon>
        <taxon>Pseudomonadota</taxon>
        <taxon>Gammaproteobacteria</taxon>
        <taxon>Legionellales</taxon>
        <taxon>Legionellaceae</taxon>
        <taxon>Legionella</taxon>
    </lineage>
</organism>
<dbReference type="Pfam" id="PF01370">
    <property type="entry name" value="Epimerase"/>
    <property type="match status" value="1"/>
</dbReference>
<keyword evidence="5" id="KW-1185">Reference proteome</keyword>
<comment type="similarity">
    <text evidence="1">Belongs to the NAD(P)-dependent epimerase/dehydratase family. SDR39U1 subfamily.</text>
</comment>
<dbReference type="RefSeq" id="WP_058470440.1">
    <property type="nucleotide sequence ID" value="NZ_CAAAIC010000002.1"/>
</dbReference>
<evidence type="ECO:0000313" key="5">
    <source>
        <dbReference type="Proteomes" id="UP000055035"/>
    </source>
</evidence>
<dbReference type="Pfam" id="PF08338">
    <property type="entry name" value="DUF1731"/>
    <property type="match status" value="1"/>
</dbReference>
<feature type="domain" description="NAD-dependent epimerase/dehydratase" evidence="2">
    <location>
        <begin position="3"/>
        <end position="224"/>
    </location>
</feature>
<dbReference type="PATRIC" id="fig|456.5.peg.961"/>
<dbReference type="PANTHER" id="PTHR11092:SF0">
    <property type="entry name" value="EPIMERASE FAMILY PROTEIN SDR39U1"/>
    <property type="match status" value="1"/>
</dbReference>
<dbReference type="OrthoDB" id="9801773at2"/>
<feature type="domain" description="DUF1731" evidence="3">
    <location>
        <begin position="256"/>
        <end position="302"/>
    </location>
</feature>
<dbReference type="AlphaFoldDB" id="A0A0W0V9Q4"/>
<dbReference type="InterPro" id="IPR001509">
    <property type="entry name" value="Epimerase_deHydtase"/>
</dbReference>
<dbReference type="InterPro" id="IPR036291">
    <property type="entry name" value="NAD(P)-bd_dom_sf"/>
</dbReference>
<dbReference type="SUPFAM" id="SSF51735">
    <property type="entry name" value="NAD(P)-binding Rossmann-fold domains"/>
    <property type="match status" value="1"/>
</dbReference>
<sequence>MKILIAGASGFIGSELVKHLVATQQITVIGRSKAKLQKQFGNTVESVTWQNLTTLDAKSFDAVINLSGYNIGASRWAKPIKQLIIDSRVDTTQQLIDWLIKQQAKPRFFCANALSIYGVQDNSNPMIHDEISPVNLDHPENFLHEVSVKWQRALNPGIEYGMKVIMLRFAVVLKRDQGMLKKLLPSFKLGLGSVLGDGKQTISWVHFSDLVSAIEFLLLRPELTGPFNIVAPQLVSQKEFANNLAKCLHRPRWLKTPSFLIRFLFGEMGEFLLLKGQRAQPRRLTEAGFCFRYPELKMALEQELCTDKVE</sequence>
<evidence type="ECO:0000259" key="2">
    <source>
        <dbReference type="Pfam" id="PF01370"/>
    </source>
</evidence>
<dbReference type="NCBIfam" id="TIGR01777">
    <property type="entry name" value="yfcH"/>
    <property type="match status" value="1"/>
</dbReference>
<dbReference type="EMBL" id="LNYJ01000011">
    <property type="protein sequence ID" value="KTD16598.1"/>
    <property type="molecule type" value="Genomic_DNA"/>
</dbReference>
<name>A0A0W0V9Q4_9GAMM</name>
<accession>A0A0W0V9Q4</accession>
<dbReference type="STRING" id="456.Ljor_0904"/>